<accession>A0A5C4UT22</accession>
<evidence type="ECO:0000256" key="7">
    <source>
        <dbReference type="PROSITE-ProRule" id="PRU10141"/>
    </source>
</evidence>
<dbReference type="CDD" id="cd14014">
    <property type="entry name" value="STKc_PknB_like"/>
    <property type="match status" value="1"/>
</dbReference>
<reference evidence="10 11" key="1">
    <citation type="submission" date="2019-06" db="EMBL/GenBank/DDBJ databases">
        <title>Draft genome of Streptomyces sedi sp. JCM16909.</title>
        <authorList>
            <person name="Klykleung N."/>
            <person name="Tanasupawat S."/>
            <person name="Kudo T."/>
            <person name="Yuki M."/>
            <person name="Ohkuma M."/>
        </authorList>
    </citation>
    <scope>NUCLEOTIDE SEQUENCE [LARGE SCALE GENOMIC DNA]</scope>
    <source>
        <strain evidence="10 11">JCM 16909</strain>
    </source>
</reference>
<dbReference type="PROSITE" id="PS50011">
    <property type="entry name" value="PROTEIN_KINASE_DOM"/>
    <property type="match status" value="1"/>
</dbReference>
<dbReference type="GO" id="GO:0005524">
    <property type="term" value="F:ATP binding"/>
    <property type="evidence" value="ECO:0007669"/>
    <property type="project" value="UniProtKB-UniRule"/>
</dbReference>
<name>A0A5C4UT22_9ACTN</name>
<dbReference type="EMBL" id="VDGT01000020">
    <property type="protein sequence ID" value="TNM26870.1"/>
    <property type="molecule type" value="Genomic_DNA"/>
</dbReference>
<dbReference type="AlphaFoldDB" id="A0A5C4UT22"/>
<proteinExistence type="inferred from homology"/>
<evidence type="ECO:0000256" key="1">
    <source>
        <dbReference type="ARBA" id="ARBA00010062"/>
    </source>
</evidence>
<dbReference type="PANTHER" id="PTHR43289">
    <property type="entry name" value="MITOGEN-ACTIVATED PROTEIN KINASE KINASE KINASE 20-RELATED"/>
    <property type="match status" value="1"/>
</dbReference>
<gene>
    <name evidence="10" type="ORF">FH715_22820</name>
</gene>
<keyword evidence="10" id="KW-0723">Serine/threonine-protein kinase</keyword>
<dbReference type="RefSeq" id="WP_139648321.1">
    <property type="nucleotide sequence ID" value="NZ_VDGT01000020.1"/>
</dbReference>
<dbReference type="InterPro" id="IPR011009">
    <property type="entry name" value="Kinase-like_dom_sf"/>
</dbReference>
<dbReference type="InterPro" id="IPR000719">
    <property type="entry name" value="Prot_kinase_dom"/>
</dbReference>
<dbReference type="OrthoDB" id="9762169at2"/>
<dbReference type="PROSITE" id="PS00107">
    <property type="entry name" value="PROTEIN_KINASE_ATP"/>
    <property type="match status" value="1"/>
</dbReference>
<keyword evidence="11" id="KW-1185">Reference proteome</keyword>
<feature type="domain" description="Protein kinase" evidence="9">
    <location>
        <begin position="15"/>
        <end position="258"/>
    </location>
</feature>
<feature type="binding site" evidence="7">
    <location>
        <position position="43"/>
    </location>
    <ligand>
        <name>ATP</name>
        <dbReference type="ChEBI" id="CHEBI:30616"/>
    </ligand>
</feature>
<evidence type="ECO:0000256" key="6">
    <source>
        <dbReference type="ARBA" id="ARBA00022840"/>
    </source>
</evidence>
<evidence type="ECO:0000313" key="11">
    <source>
        <dbReference type="Proteomes" id="UP000311713"/>
    </source>
</evidence>
<dbReference type="Pfam" id="PF00069">
    <property type="entry name" value="Pkinase"/>
    <property type="match status" value="1"/>
</dbReference>
<keyword evidence="5 10" id="KW-0418">Kinase</keyword>
<evidence type="ECO:0000313" key="10">
    <source>
        <dbReference type="EMBL" id="TNM26870.1"/>
    </source>
</evidence>
<dbReference type="SUPFAM" id="SSF56112">
    <property type="entry name" value="Protein kinase-like (PK-like)"/>
    <property type="match status" value="1"/>
</dbReference>
<dbReference type="Gene3D" id="1.10.510.10">
    <property type="entry name" value="Transferase(Phosphotransferase) domain 1"/>
    <property type="match status" value="1"/>
</dbReference>
<evidence type="ECO:0000259" key="9">
    <source>
        <dbReference type="PROSITE" id="PS50011"/>
    </source>
</evidence>
<evidence type="ECO:0000256" key="2">
    <source>
        <dbReference type="ARBA" id="ARBA00022679"/>
    </source>
</evidence>
<evidence type="ECO:0000256" key="8">
    <source>
        <dbReference type="SAM" id="MobiDB-lite"/>
    </source>
</evidence>
<keyword evidence="2" id="KW-0808">Transferase</keyword>
<protein>
    <submittedName>
        <fullName evidence="10">Serine/threonine protein kinase</fullName>
    </submittedName>
</protein>
<dbReference type="Proteomes" id="UP000311713">
    <property type="component" value="Unassembled WGS sequence"/>
</dbReference>
<evidence type="ECO:0000256" key="4">
    <source>
        <dbReference type="ARBA" id="ARBA00022741"/>
    </source>
</evidence>
<comment type="similarity">
    <text evidence="1">Belongs to the leucine-binding protein family.</text>
</comment>
<organism evidence="10 11">
    <name type="scientific">Streptomyces sedi</name>
    <dbReference type="NCBI Taxonomy" id="555059"/>
    <lineage>
        <taxon>Bacteria</taxon>
        <taxon>Bacillati</taxon>
        <taxon>Actinomycetota</taxon>
        <taxon>Actinomycetes</taxon>
        <taxon>Kitasatosporales</taxon>
        <taxon>Streptomycetaceae</taxon>
        <taxon>Streptomyces</taxon>
    </lineage>
</organism>
<dbReference type="InterPro" id="IPR028082">
    <property type="entry name" value="Peripla_BP_I"/>
</dbReference>
<sequence length="731" mass="76489">MRELTPTDPRRIGGYLLLRRLGEGRSGVVYLARSLRGEPVALKLIRPAYAFDPAFRARFEADVAAARHVGARRLVTVAAADTAGGTVWAAYPYVAGPTLDETVATHGPLPPRTVGALGALLAEALTAVHAAGLCHRDVRPGHVQLTLDGPRLTGFGGSGTRIGPPGFLSPEQAVGGAIPVGPPSDLFALGCLLAYAATGRGPFGEGTPRELLRRAAFDPPDLADVPRGLREVVSACLHRDPLLRPSALDLAREMAPPVGVGWLPGPLAREVAARYAAPLPRPASHEPAGQGLPAVPGQPASETPALPRGAAEPPEPERPTPDALSDTPEPEKPRPTGRRRALRLLGGAGALAVAGVGAGLLLRTEPGAEGPAGAGRRTYAIGLQANLSGPAADAGSGQQRGLNMAVDELNRLGNLPFDLDVRPVDDAGDQELARQAARDLVADEEVMAVIGPSEDAVLPAVGDAYASAEVPLLALSLTGPGDHERYGSLLVARPPAALAGLAAGEVLAERDARRVVVLDDRAAGEESGRVARALHGSLDRERFTPLVRELDSAEADLNALAAELTADGTEAVVWCGRAEGAGRLSRALRTNGYQGVGLATERAIGPEYFLHTGQQPDDWFFLAPYTDPRADPRANGFGRAHRDRFGWDAEPYAAEAYDAAQLLVLTLRETVERRAGVTRGVLLEALLAGRYRGVARDLAFDAEGGYAGEGPVAYLYRAHHGELRFQGPVSG</sequence>
<dbReference type="PANTHER" id="PTHR43289:SF34">
    <property type="entry name" value="SERINE_THREONINE-PROTEIN KINASE YBDM-RELATED"/>
    <property type="match status" value="1"/>
</dbReference>
<dbReference type="InterPro" id="IPR017441">
    <property type="entry name" value="Protein_kinase_ATP_BS"/>
</dbReference>
<dbReference type="Gene3D" id="3.30.200.20">
    <property type="entry name" value="Phosphorylase Kinase, domain 1"/>
    <property type="match status" value="1"/>
</dbReference>
<dbReference type="InterPro" id="IPR028081">
    <property type="entry name" value="Leu-bd"/>
</dbReference>
<dbReference type="Gene3D" id="3.40.50.2300">
    <property type="match status" value="2"/>
</dbReference>
<dbReference type="SUPFAM" id="SSF53822">
    <property type="entry name" value="Periplasmic binding protein-like I"/>
    <property type="match status" value="1"/>
</dbReference>
<keyword evidence="4 7" id="KW-0547">Nucleotide-binding</keyword>
<keyword evidence="6 7" id="KW-0067">ATP-binding</keyword>
<keyword evidence="3" id="KW-0732">Signal</keyword>
<comment type="caution">
    <text evidence="10">The sequence shown here is derived from an EMBL/GenBank/DDBJ whole genome shotgun (WGS) entry which is preliminary data.</text>
</comment>
<dbReference type="Pfam" id="PF13458">
    <property type="entry name" value="Peripla_BP_6"/>
    <property type="match status" value="1"/>
</dbReference>
<evidence type="ECO:0000256" key="5">
    <source>
        <dbReference type="ARBA" id="ARBA00022777"/>
    </source>
</evidence>
<feature type="region of interest" description="Disordered" evidence="8">
    <location>
        <begin position="280"/>
        <end position="337"/>
    </location>
</feature>
<dbReference type="GO" id="GO:0004674">
    <property type="term" value="F:protein serine/threonine kinase activity"/>
    <property type="evidence" value="ECO:0007669"/>
    <property type="project" value="UniProtKB-KW"/>
</dbReference>
<evidence type="ECO:0000256" key="3">
    <source>
        <dbReference type="ARBA" id="ARBA00022729"/>
    </source>
</evidence>